<organism evidence="2 3">
    <name type="scientific">Kitasatospora cinereorecta</name>
    <dbReference type="NCBI Taxonomy" id="285560"/>
    <lineage>
        <taxon>Bacteria</taxon>
        <taxon>Bacillati</taxon>
        <taxon>Actinomycetota</taxon>
        <taxon>Actinomycetes</taxon>
        <taxon>Kitasatosporales</taxon>
        <taxon>Streptomycetaceae</taxon>
        <taxon>Kitasatospora</taxon>
    </lineage>
</organism>
<accession>A0ABW0V8S7</accession>
<sequence>MTTAAEKLSHEWVIAAYVPVDAQGAAYARRRGVYRVPATTKVSSAEVMCIHCRKPYDEALHTECPGSDPTLHGGPVGTRKRRTPEAHPTVADTVPAARLASTSRTRRTAPASHTGTLSSGVA</sequence>
<dbReference type="EMBL" id="JBHSOC010000011">
    <property type="protein sequence ID" value="MFC5641312.1"/>
    <property type="molecule type" value="Genomic_DNA"/>
</dbReference>
<evidence type="ECO:0000313" key="2">
    <source>
        <dbReference type="EMBL" id="MFC5641312.1"/>
    </source>
</evidence>
<dbReference type="Proteomes" id="UP001596066">
    <property type="component" value="Unassembled WGS sequence"/>
</dbReference>
<protein>
    <submittedName>
        <fullName evidence="2">Uncharacterized protein</fullName>
    </submittedName>
</protein>
<evidence type="ECO:0000256" key="1">
    <source>
        <dbReference type="SAM" id="MobiDB-lite"/>
    </source>
</evidence>
<feature type="region of interest" description="Disordered" evidence="1">
    <location>
        <begin position="64"/>
        <end position="122"/>
    </location>
</feature>
<name>A0ABW0V8S7_9ACTN</name>
<reference evidence="3" key="1">
    <citation type="journal article" date="2019" name="Int. J. Syst. Evol. Microbiol.">
        <title>The Global Catalogue of Microorganisms (GCM) 10K type strain sequencing project: providing services to taxonomists for standard genome sequencing and annotation.</title>
        <authorList>
            <consortium name="The Broad Institute Genomics Platform"/>
            <consortium name="The Broad Institute Genome Sequencing Center for Infectious Disease"/>
            <person name="Wu L."/>
            <person name="Ma J."/>
        </authorList>
    </citation>
    <scope>NUCLEOTIDE SEQUENCE [LARGE SCALE GENOMIC DNA]</scope>
    <source>
        <strain evidence="3">CGMCC 4.1622</strain>
    </source>
</reference>
<proteinExistence type="predicted"/>
<comment type="caution">
    <text evidence="2">The sequence shown here is derived from an EMBL/GenBank/DDBJ whole genome shotgun (WGS) entry which is preliminary data.</text>
</comment>
<keyword evidence="3" id="KW-1185">Reference proteome</keyword>
<gene>
    <name evidence="2" type="ORF">ACFPZF_08050</name>
</gene>
<dbReference type="RefSeq" id="WP_346143332.1">
    <property type="nucleotide sequence ID" value="NZ_BAAAUA010000013.1"/>
</dbReference>
<feature type="compositionally biased region" description="Polar residues" evidence="1">
    <location>
        <begin position="113"/>
        <end position="122"/>
    </location>
</feature>
<evidence type="ECO:0000313" key="3">
    <source>
        <dbReference type="Proteomes" id="UP001596066"/>
    </source>
</evidence>
<feature type="compositionally biased region" description="Low complexity" evidence="1">
    <location>
        <begin position="95"/>
        <end position="112"/>
    </location>
</feature>